<dbReference type="InterPro" id="IPR011990">
    <property type="entry name" value="TPR-like_helical_dom_sf"/>
</dbReference>
<evidence type="ECO:0000313" key="3">
    <source>
        <dbReference type="Proteomes" id="UP000326759"/>
    </source>
</evidence>
<dbReference type="GO" id="GO:0001018">
    <property type="term" value="F:mitochondrial promoter sequence-specific DNA binding"/>
    <property type="evidence" value="ECO:0007669"/>
    <property type="project" value="TreeGrafter"/>
</dbReference>
<accession>A0A5N5SQ43</accession>
<dbReference type="SMART" id="SM01311">
    <property type="entry name" value="RPOL_N"/>
    <property type="match status" value="1"/>
</dbReference>
<sequence>MSRKLLSLPSMVTRCMSYQNCTKLRFHDLKISSCCHSSYNSGFSEFETKSNRKKKKLSTSKNKITSAKDVNLSEFAKNDNMLSSEEIAIKRSEELSEFGEISNSSLETGRLQIKKKKKKETKKKLKNKSTEMNEGSLSEKEMKLKLLQESLQTSRIQSFNHSLASYIYAAMFCGYFKTAYNTFKYYKKFDPEIFTSRTLNIKPYNEVLKGISNQGDLTMMKEVLGYLKDSSLKPDYNTVAYCLTCLGRNSKLSCVVGEINDILELMNQHNITLDEIFGHASLSGDSLQYCLQAVEMVIPNVKKELKTFNPTKESLMKQNCYDNNLVNDLNDSIFMKRVKSPIDGIITKEKLSELIQKQINLELKGYVEIPTICENKITEDCEKHEVDNLCMVSETYSFSYSRLASELGAKFYKRFQIKYKERAQFLPALIEVYENYCHWYLHPSDQDSSYIPRVQWKILQSKMIHRINFKDTTVDWPYTVNLGVGKILYNFIVSSVKVWRHEETEEYSSPAFYKVQRNYDARTVEEIKPSPILTEVLEGANRRNSITFSTTMLPMLSPPVPWSDTKNGGYILTEVRVYKSITTCSRAKASYGKGGNAEVVSRI</sequence>
<organism evidence="2 3">
    <name type="scientific">Armadillidium nasatum</name>
    <dbReference type="NCBI Taxonomy" id="96803"/>
    <lineage>
        <taxon>Eukaryota</taxon>
        <taxon>Metazoa</taxon>
        <taxon>Ecdysozoa</taxon>
        <taxon>Arthropoda</taxon>
        <taxon>Crustacea</taxon>
        <taxon>Multicrustacea</taxon>
        <taxon>Malacostraca</taxon>
        <taxon>Eumalacostraca</taxon>
        <taxon>Peracarida</taxon>
        <taxon>Isopoda</taxon>
        <taxon>Oniscidea</taxon>
        <taxon>Crinocheta</taxon>
        <taxon>Armadillidiidae</taxon>
        <taxon>Armadillidium</taxon>
    </lineage>
</organism>
<dbReference type="PANTHER" id="PTHR10102">
    <property type="entry name" value="DNA-DIRECTED RNA POLYMERASE, MITOCHONDRIAL"/>
    <property type="match status" value="1"/>
</dbReference>
<dbReference type="GO" id="GO:0034245">
    <property type="term" value="C:mitochondrial DNA-directed RNA polymerase complex"/>
    <property type="evidence" value="ECO:0007669"/>
    <property type="project" value="TreeGrafter"/>
</dbReference>
<name>A0A5N5SQ43_9CRUS</name>
<keyword evidence="3" id="KW-1185">Reference proteome</keyword>
<evidence type="ECO:0000259" key="1">
    <source>
        <dbReference type="SMART" id="SM01311"/>
    </source>
</evidence>
<dbReference type="PANTHER" id="PTHR10102:SF0">
    <property type="entry name" value="DNA-DIRECTED RNA POLYMERASE, MITOCHONDRIAL"/>
    <property type="match status" value="1"/>
</dbReference>
<dbReference type="EMBL" id="SEYY01022159">
    <property type="protein sequence ID" value="KAB7495739.1"/>
    <property type="molecule type" value="Genomic_DNA"/>
</dbReference>
<dbReference type="Gene3D" id="1.10.1320.10">
    <property type="entry name" value="DNA-directed RNA polymerase, N-terminal domain"/>
    <property type="match status" value="1"/>
</dbReference>
<gene>
    <name evidence="2" type="ORF">Anas_09076</name>
</gene>
<dbReference type="GO" id="GO:0003899">
    <property type="term" value="F:DNA-directed RNA polymerase activity"/>
    <property type="evidence" value="ECO:0007669"/>
    <property type="project" value="InterPro"/>
</dbReference>
<dbReference type="Pfam" id="PF14700">
    <property type="entry name" value="RPOL_N"/>
    <property type="match status" value="1"/>
</dbReference>
<feature type="domain" description="DNA-directed RNA polymerase N-terminal" evidence="1">
    <location>
        <begin position="311"/>
        <end position="596"/>
    </location>
</feature>
<dbReference type="InterPro" id="IPR029262">
    <property type="entry name" value="RPOL_N"/>
</dbReference>
<dbReference type="SUPFAM" id="SSF56672">
    <property type="entry name" value="DNA/RNA polymerases"/>
    <property type="match status" value="1"/>
</dbReference>
<proteinExistence type="predicted"/>
<dbReference type="GO" id="GO:0006390">
    <property type="term" value="P:mitochondrial transcription"/>
    <property type="evidence" value="ECO:0007669"/>
    <property type="project" value="TreeGrafter"/>
</dbReference>
<evidence type="ECO:0000313" key="2">
    <source>
        <dbReference type="EMBL" id="KAB7495739.1"/>
    </source>
</evidence>
<dbReference type="InterPro" id="IPR002092">
    <property type="entry name" value="DNA-dir_Rpol_phage-type"/>
</dbReference>
<dbReference type="OrthoDB" id="276422at2759"/>
<dbReference type="Gene3D" id="1.25.40.10">
    <property type="entry name" value="Tetratricopeptide repeat domain"/>
    <property type="match status" value="1"/>
</dbReference>
<reference evidence="2 3" key="1">
    <citation type="journal article" date="2019" name="PLoS Biol.">
        <title>Sex chromosomes control vertical transmission of feminizing Wolbachia symbionts in an isopod.</title>
        <authorList>
            <person name="Becking T."/>
            <person name="Chebbi M.A."/>
            <person name="Giraud I."/>
            <person name="Moumen B."/>
            <person name="Laverre T."/>
            <person name="Caubet Y."/>
            <person name="Peccoud J."/>
            <person name="Gilbert C."/>
            <person name="Cordaux R."/>
        </authorList>
    </citation>
    <scope>NUCLEOTIDE SEQUENCE [LARGE SCALE GENOMIC DNA]</scope>
    <source>
        <strain evidence="2">ANa2</strain>
        <tissue evidence="2">Whole body excluding digestive tract and cuticle</tissue>
    </source>
</reference>
<dbReference type="Proteomes" id="UP000326759">
    <property type="component" value="Unassembled WGS sequence"/>
</dbReference>
<dbReference type="InterPro" id="IPR037159">
    <property type="entry name" value="RNA_POL_N_sf"/>
</dbReference>
<protein>
    <recommendedName>
        <fullName evidence="1">DNA-directed RNA polymerase N-terminal domain-containing protein</fullName>
    </recommendedName>
</protein>
<dbReference type="AlphaFoldDB" id="A0A5N5SQ43"/>
<comment type="caution">
    <text evidence="2">The sequence shown here is derived from an EMBL/GenBank/DDBJ whole genome shotgun (WGS) entry which is preliminary data.</text>
</comment>
<dbReference type="GO" id="GO:0071897">
    <property type="term" value="P:DNA biosynthetic process"/>
    <property type="evidence" value="ECO:0007669"/>
    <property type="project" value="UniProtKB-ARBA"/>
</dbReference>
<dbReference type="InterPro" id="IPR043502">
    <property type="entry name" value="DNA/RNA_pol_sf"/>
</dbReference>